<keyword evidence="3 11" id="KW-0328">Glycosyltransferase</keyword>
<feature type="domain" description="Nicotinate/nicotinamide phosphoribosyltransferase" evidence="9">
    <location>
        <begin position="174"/>
        <end position="448"/>
    </location>
</feature>
<evidence type="ECO:0000313" key="12">
    <source>
        <dbReference type="Proteomes" id="UP000245577"/>
    </source>
</evidence>
<evidence type="ECO:0000256" key="7">
    <source>
        <dbReference type="ARBA" id="ARBA00035036"/>
    </source>
</evidence>
<evidence type="ECO:0000256" key="1">
    <source>
        <dbReference type="ARBA" id="ARBA00010897"/>
    </source>
</evidence>
<evidence type="ECO:0000256" key="4">
    <source>
        <dbReference type="ARBA" id="ARBA00022679"/>
    </source>
</evidence>
<sequence length="473" mass="53507">MYENNICLLTDSYKVTHHYFYPKGTEKIYSYLESRVGAEFNRTVFYGLQYIIKKYLEGSVVSEEKVLEANDLVNSHIGEDIFNLSDWLYIANELDGKLPVEIKAVPEGMPVNVGNVLMTVENTDKHCFWLPNYLESLLLQVWYPSTIATLTAEVKKLCEFYLDVTGSCKDNLEFMLHDFGYRGATSNESAMLCGSASLLNFKGTDNIPALTVPGKYYNDSNLYGFSVQATEHSVMTALGPELEINQALNIIKNAKDGILSIVIDSYNYRNFLAEATTEGCQLNEAIWKFLDKTESNKVVFRPDSGEPVSTTLDCLNILESGFGSYKTDKGYKVFDSNIGLLWGDGLNYHKIRDILFAMKSNGWAAENIIFGMGGGLHSAVTRDTQRNAFKCSAQKRDGKWFDIFKNPLDSSKKSKTGRFKLIKDGNNFKTIKYDEEGEDILQTVFRDGELLVNDKFAQIQKRAQNYSQYPVNR</sequence>
<keyword evidence="4 11" id="KW-0808">Transferase</keyword>
<keyword evidence="12" id="KW-1185">Reference proteome</keyword>
<protein>
    <recommendedName>
        <fullName evidence="7">Nicotinamide phosphoribosyltransferase</fullName>
        <ecNumber evidence="6">2.4.2.12</ecNumber>
    </recommendedName>
</protein>
<evidence type="ECO:0000313" key="11">
    <source>
        <dbReference type="EMBL" id="PWB86977.1"/>
    </source>
</evidence>
<evidence type="ECO:0000256" key="8">
    <source>
        <dbReference type="ARBA" id="ARBA00047835"/>
    </source>
</evidence>
<dbReference type="InterPro" id="IPR041529">
    <property type="entry name" value="DUF5598"/>
</dbReference>
<dbReference type="InterPro" id="IPR041525">
    <property type="entry name" value="N/Namide_PRibTrfase"/>
</dbReference>
<comment type="caution">
    <text evidence="11">The sequence shown here is derived from an EMBL/GenBank/DDBJ whole genome shotgun (WGS) entry which is preliminary data.</text>
</comment>
<reference evidence="11 12" key="1">
    <citation type="submission" date="2017-03" db="EMBL/GenBank/DDBJ databases">
        <title>Genome sequence of Methanobrevibacter wosei.</title>
        <authorList>
            <person name="Poehlein A."/>
            <person name="Seedorf H."/>
            <person name="Daniel R."/>
        </authorList>
    </citation>
    <scope>NUCLEOTIDE SEQUENCE [LARGE SCALE GENOMIC DNA]</scope>
    <source>
        <strain evidence="11 12">DSM 11979</strain>
    </source>
</reference>
<evidence type="ECO:0000256" key="5">
    <source>
        <dbReference type="ARBA" id="ARBA00035007"/>
    </source>
</evidence>
<name>A0A2U1S9E5_9EURY</name>
<dbReference type="RefSeq" id="WP_116668927.1">
    <property type="nucleotide sequence ID" value="NZ_MZGU01000002.1"/>
</dbReference>
<feature type="domain" description="Nicotinamide phosphoribosyltransferase N-terminal" evidence="10">
    <location>
        <begin position="5"/>
        <end position="102"/>
    </location>
</feature>
<dbReference type="Proteomes" id="UP000245577">
    <property type="component" value="Unassembled WGS sequence"/>
</dbReference>
<evidence type="ECO:0000259" key="10">
    <source>
        <dbReference type="Pfam" id="PF18127"/>
    </source>
</evidence>
<dbReference type="PANTHER" id="PTHR43816:SF1">
    <property type="entry name" value="NICOTINAMIDE PHOSPHORIBOSYLTRANSFERASE"/>
    <property type="match status" value="1"/>
</dbReference>
<evidence type="ECO:0000256" key="6">
    <source>
        <dbReference type="ARBA" id="ARBA00035024"/>
    </source>
</evidence>
<dbReference type="Pfam" id="PF04095">
    <property type="entry name" value="NAPRTase"/>
    <property type="match status" value="1"/>
</dbReference>
<dbReference type="PANTHER" id="PTHR43816">
    <property type="entry name" value="NICOTINAMIDE PHOSPHORIBOSYLTRANSFERASE"/>
    <property type="match status" value="1"/>
</dbReference>
<dbReference type="GO" id="GO:0009435">
    <property type="term" value="P:NAD+ biosynthetic process"/>
    <property type="evidence" value="ECO:0007669"/>
    <property type="project" value="InterPro"/>
</dbReference>
<comment type="pathway">
    <text evidence="5">Cofactor biosynthesis; NAD(+) biosynthesis; nicotinamide D-ribonucleotide from 5-phospho-alpha-D-ribose 1-diphosphate and nicotinamide: step 1/1.</text>
</comment>
<evidence type="ECO:0000259" key="9">
    <source>
        <dbReference type="Pfam" id="PF04095"/>
    </source>
</evidence>
<comment type="catalytic activity">
    <reaction evidence="8">
        <text>beta-nicotinamide D-ribonucleotide + diphosphate = 5-phospho-alpha-D-ribose 1-diphosphate + nicotinamide + H(+)</text>
        <dbReference type="Rhea" id="RHEA:16149"/>
        <dbReference type="ChEBI" id="CHEBI:14649"/>
        <dbReference type="ChEBI" id="CHEBI:15378"/>
        <dbReference type="ChEBI" id="CHEBI:17154"/>
        <dbReference type="ChEBI" id="CHEBI:33019"/>
        <dbReference type="ChEBI" id="CHEBI:58017"/>
        <dbReference type="EC" id="2.4.2.12"/>
    </reaction>
    <physiologicalReaction direction="right-to-left" evidence="8">
        <dbReference type="Rhea" id="RHEA:16151"/>
    </physiologicalReaction>
</comment>
<dbReference type="InterPro" id="IPR013785">
    <property type="entry name" value="Aldolase_TIM"/>
</dbReference>
<dbReference type="InterPro" id="IPR016471">
    <property type="entry name" value="Nicotinamide_PRibTrfase"/>
</dbReference>
<dbReference type="Pfam" id="PF18127">
    <property type="entry name" value="NAMPT_N"/>
    <property type="match status" value="1"/>
</dbReference>
<dbReference type="AlphaFoldDB" id="A0A2U1S9E5"/>
<dbReference type="GO" id="GO:0047280">
    <property type="term" value="F:nicotinamide phosphoribosyltransferase activity"/>
    <property type="evidence" value="ECO:0007669"/>
    <property type="project" value="UniProtKB-EC"/>
</dbReference>
<dbReference type="NCBIfam" id="NF006629">
    <property type="entry name" value="PRK09198.1"/>
    <property type="match status" value="1"/>
</dbReference>
<evidence type="ECO:0000256" key="3">
    <source>
        <dbReference type="ARBA" id="ARBA00022676"/>
    </source>
</evidence>
<dbReference type="Gene3D" id="3.20.20.70">
    <property type="entry name" value="Aldolase class I"/>
    <property type="match status" value="1"/>
</dbReference>
<proteinExistence type="inferred from homology"/>
<dbReference type="SUPFAM" id="SSF51690">
    <property type="entry name" value="Nicotinate/Quinolinate PRTase C-terminal domain-like"/>
    <property type="match status" value="1"/>
</dbReference>
<dbReference type="OrthoDB" id="74857at2157"/>
<comment type="similarity">
    <text evidence="1">Belongs to the NAPRTase family.</text>
</comment>
<evidence type="ECO:0000256" key="2">
    <source>
        <dbReference type="ARBA" id="ARBA00022642"/>
    </source>
</evidence>
<dbReference type="EMBL" id="MZGU01000002">
    <property type="protein sequence ID" value="PWB86977.1"/>
    <property type="molecule type" value="Genomic_DNA"/>
</dbReference>
<gene>
    <name evidence="11" type="ORF">MBBWO_00910</name>
</gene>
<organism evidence="11 12">
    <name type="scientific">Methanobrevibacter woesei</name>
    <dbReference type="NCBI Taxonomy" id="190976"/>
    <lineage>
        <taxon>Archaea</taxon>
        <taxon>Methanobacteriati</taxon>
        <taxon>Methanobacteriota</taxon>
        <taxon>Methanomada group</taxon>
        <taxon>Methanobacteria</taxon>
        <taxon>Methanobacteriales</taxon>
        <taxon>Methanobacteriaceae</taxon>
        <taxon>Methanobrevibacter</taxon>
    </lineage>
</organism>
<dbReference type="PIRSF" id="PIRSF005943">
    <property type="entry name" value="NMPRT"/>
    <property type="match status" value="1"/>
</dbReference>
<dbReference type="EC" id="2.4.2.12" evidence="6"/>
<accession>A0A2U1S9E5</accession>
<dbReference type="InterPro" id="IPR036068">
    <property type="entry name" value="Nicotinate_pribotase-like_C"/>
</dbReference>
<keyword evidence="2" id="KW-0662">Pyridine nucleotide biosynthesis</keyword>